<organism evidence="2">
    <name type="scientific">Thermosphaera aggregans</name>
    <dbReference type="NCBI Taxonomy" id="54254"/>
    <lineage>
        <taxon>Archaea</taxon>
        <taxon>Thermoproteota</taxon>
        <taxon>Thermoprotei</taxon>
        <taxon>Desulfurococcales</taxon>
        <taxon>Desulfurococcaceae</taxon>
        <taxon>Thermosphaera</taxon>
    </lineage>
</organism>
<feature type="transmembrane region" description="Helical" evidence="1">
    <location>
        <begin position="140"/>
        <end position="157"/>
    </location>
</feature>
<accession>A0A7C2BLG9</accession>
<gene>
    <name evidence="2" type="ORF">ENP55_06245</name>
</gene>
<dbReference type="AlphaFoldDB" id="A0A7C2BLG9"/>
<name>A0A7C2BLG9_9CREN</name>
<protein>
    <submittedName>
        <fullName evidence="2">Uncharacterized protein</fullName>
    </submittedName>
</protein>
<dbReference type="EMBL" id="DSJT01000034">
    <property type="protein sequence ID" value="HEF87857.1"/>
    <property type="molecule type" value="Genomic_DNA"/>
</dbReference>
<keyword evidence="1" id="KW-0812">Transmembrane</keyword>
<feature type="transmembrane region" description="Helical" evidence="1">
    <location>
        <begin position="85"/>
        <end position="103"/>
    </location>
</feature>
<feature type="transmembrane region" description="Helical" evidence="1">
    <location>
        <begin position="61"/>
        <end position="79"/>
    </location>
</feature>
<feature type="transmembrane region" description="Helical" evidence="1">
    <location>
        <begin position="34"/>
        <end position="54"/>
    </location>
</feature>
<evidence type="ECO:0000256" key="1">
    <source>
        <dbReference type="SAM" id="Phobius"/>
    </source>
</evidence>
<proteinExistence type="predicted"/>
<keyword evidence="1" id="KW-0472">Membrane</keyword>
<reference evidence="2" key="1">
    <citation type="journal article" date="2020" name="mSystems">
        <title>Genome- and Community-Level Interaction Insights into Carbon Utilization and Element Cycling Functions of Hydrothermarchaeota in Hydrothermal Sediment.</title>
        <authorList>
            <person name="Zhou Z."/>
            <person name="Liu Y."/>
            <person name="Xu W."/>
            <person name="Pan J."/>
            <person name="Luo Z.H."/>
            <person name="Li M."/>
        </authorList>
    </citation>
    <scope>NUCLEOTIDE SEQUENCE [LARGE SCALE GENOMIC DNA]</scope>
    <source>
        <strain evidence="2">SpSt-23</strain>
    </source>
</reference>
<keyword evidence="1" id="KW-1133">Transmembrane helix</keyword>
<feature type="transmembrane region" description="Helical" evidence="1">
    <location>
        <begin position="9"/>
        <end position="28"/>
    </location>
</feature>
<comment type="caution">
    <text evidence="2">The sequence shown here is derived from an EMBL/GenBank/DDBJ whole genome shotgun (WGS) entry which is preliminary data.</text>
</comment>
<feature type="transmembrane region" description="Helical" evidence="1">
    <location>
        <begin position="115"/>
        <end position="134"/>
    </location>
</feature>
<sequence>MSQSPSRLVDLDTAIISIIALASVILKLGLVRQFYFAGLALSIIMLNLLFLVRVPVELSDLLIVYSGVLLATCLSEALVDYFPGLNVELVLSTAYILLTLLILNQFHAKESLPRLATPFLPIGVLASIIAGVSLGIRRPLLLIIMGLIDAFSAIPVFETNKQAGLKLLFTLLIFLTLYAQPFMNIELPALLVLLGFHLARNILILRGNHRYAGFLLVSDLALRPFVVALA</sequence>
<evidence type="ECO:0000313" key="2">
    <source>
        <dbReference type="EMBL" id="HEF87857.1"/>
    </source>
</evidence>